<keyword evidence="2" id="KW-1133">Transmembrane helix</keyword>
<reference evidence="3 4" key="1">
    <citation type="submission" date="2014-07" db="EMBL/GenBank/DDBJ databases">
        <authorList>
            <person name="McCorrison J."/>
            <person name="Sanka R."/>
            <person name="Torralba M."/>
            <person name="Gillis M."/>
            <person name="Haft D.H."/>
            <person name="Methe B."/>
            <person name="Sutton G."/>
            <person name="Nelson K.E."/>
        </authorList>
    </citation>
    <scope>NUCLEOTIDE SEQUENCE [LARGE SCALE GENOMIC DNA]</scope>
    <source>
        <strain evidence="3 4">DNF00666</strain>
    </source>
</reference>
<gene>
    <name evidence="3" type="ORF">HMPREF0661_11655</name>
</gene>
<feature type="transmembrane region" description="Helical" evidence="2">
    <location>
        <begin position="12"/>
        <end position="31"/>
    </location>
</feature>
<comment type="caution">
    <text evidence="3">The sequence shown here is derived from an EMBL/GenBank/DDBJ whole genome shotgun (WGS) entry which is preliminary data.</text>
</comment>
<keyword evidence="2" id="KW-0812">Transmembrane</keyword>
<dbReference type="AlphaFoldDB" id="A0A096BM17"/>
<evidence type="ECO:0000313" key="3">
    <source>
        <dbReference type="EMBL" id="KGF43722.1"/>
    </source>
</evidence>
<dbReference type="EMBL" id="JRNS01000517">
    <property type="protein sequence ID" value="KGF43722.1"/>
    <property type="molecule type" value="Genomic_DNA"/>
</dbReference>
<sequence>MNHHFINSILQWLLIAIVLTAIGALVLGVVADGGKGPTVIGLLIGGALIWAEHYTKKRAEKRDVLEMETSANKAEDGTDALPASEEAPTESYRIEREDNFSTAIEALTHQEIAAGQNRVLAFEDSMVYAYELTEVGLLTGSGEQMRFSVVIPLRRSNWQTEQEEIERRLAEVWRCLWQDYGFETAHALSESSLMLKIEACGPVAHAVKALKPTQDILHEIIIRRDLHLLDSYLLIHGYDWPEYAYLRGGQVVHDFREEEGVARSVYHEDEAMAVARLYDFQDCQRISEAEYLEALSSYAHLPFAYHGFYMAYKKHKFKGVVFTLIAGKFHLFCGIDEAYFTTDLSMFDHLEEARQYNCRVMEVRFRYDHLPMMRLQAGEILYIDVVLEKYGEPFYYLVSSSYGDRDYARIKADYDAAKVAEIGVKMKL</sequence>
<keyword evidence="2" id="KW-0472">Membrane</keyword>
<accession>A0A096BM17</accession>
<evidence type="ECO:0000313" key="4">
    <source>
        <dbReference type="Proteomes" id="UP000029578"/>
    </source>
</evidence>
<name>A0A096BM17_9BACT</name>
<evidence type="ECO:0000256" key="1">
    <source>
        <dbReference type="SAM" id="MobiDB-lite"/>
    </source>
</evidence>
<evidence type="ECO:0000256" key="2">
    <source>
        <dbReference type="SAM" id="Phobius"/>
    </source>
</evidence>
<dbReference type="Proteomes" id="UP000029578">
    <property type="component" value="Unassembled WGS sequence"/>
</dbReference>
<feature type="region of interest" description="Disordered" evidence="1">
    <location>
        <begin position="70"/>
        <end position="92"/>
    </location>
</feature>
<proteinExistence type="predicted"/>
<protein>
    <submittedName>
        <fullName evidence="3">Uncharacterized protein</fullName>
    </submittedName>
</protein>
<organism evidence="3 4">
    <name type="scientific">Prevotella melaninogenica DNF00666</name>
    <dbReference type="NCBI Taxonomy" id="1401073"/>
    <lineage>
        <taxon>Bacteria</taxon>
        <taxon>Pseudomonadati</taxon>
        <taxon>Bacteroidota</taxon>
        <taxon>Bacteroidia</taxon>
        <taxon>Bacteroidales</taxon>
        <taxon>Prevotellaceae</taxon>
        <taxon>Prevotella</taxon>
    </lineage>
</organism>